<gene>
    <name evidence="1" type="ORF">clem_02015</name>
</gene>
<name>A0A222NZG7_9GAMM</name>
<evidence type="ECO:0000313" key="1">
    <source>
        <dbReference type="EMBL" id="ASQ44966.1"/>
    </source>
</evidence>
<dbReference type="KEGG" id="lcd:clem_02015"/>
<dbReference type="EMBL" id="CP016397">
    <property type="protein sequence ID" value="ASQ44966.1"/>
    <property type="molecule type" value="Genomic_DNA"/>
</dbReference>
<reference evidence="2" key="1">
    <citation type="submission" date="2016-07" db="EMBL/GenBank/DDBJ databases">
        <authorList>
            <person name="Florea S."/>
            <person name="Webb J.S."/>
            <person name="Jaromczyk J."/>
            <person name="Schardl C.L."/>
        </authorList>
    </citation>
    <scope>NUCLEOTIDE SEQUENCE [LARGE SCALE GENOMIC DNA]</scope>
    <source>
        <strain evidence="2">CDC-D5610</strain>
    </source>
</reference>
<dbReference type="Gene3D" id="1.25.40.10">
    <property type="entry name" value="Tetratricopeptide repeat domain"/>
    <property type="match status" value="1"/>
</dbReference>
<dbReference type="OrthoDB" id="5636357at2"/>
<dbReference type="AlphaFoldDB" id="A0A222NZG7"/>
<protein>
    <submittedName>
        <fullName evidence="1">Uncharacterized protein</fullName>
    </submittedName>
</protein>
<keyword evidence="2" id="KW-1185">Reference proteome</keyword>
<evidence type="ECO:0000313" key="2">
    <source>
        <dbReference type="Proteomes" id="UP000201728"/>
    </source>
</evidence>
<dbReference type="SUPFAM" id="SSF81901">
    <property type="entry name" value="HCP-like"/>
    <property type="match status" value="1"/>
</dbReference>
<sequence length="170" mass="18870">MAKRLPKFAVAPQAYEDYQYKTDTVNLLKQLKAEALAGSAVAAYRLAKVYPQHSEPFAKWMKRAIDQGLTNAMLDMARVLAKKGSVTHSQKAASYLVRILRSNDSYIKSLAEEFLKDNQLVSKEVSRQMNKISGLPLAGFFAQDKKPADVNQSPTLVKDPTLSSGFVVVF</sequence>
<dbReference type="RefSeq" id="WP_094090082.1">
    <property type="nucleotide sequence ID" value="NZ_CP016397.1"/>
</dbReference>
<proteinExistence type="predicted"/>
<accession>A0A222NZG7</accession>
<organism evidence="1 2">
    <name type="scientific">Legionella clemsonensis</name>
    <dbReference type="NCBI Taxonomy" id="1867846"/>
    <lineage>
        <taxon>Bacteria</taxon>
        <taxon>Pseudomonadati</taxon>
        <taxon>Pseudomonadota</taxon>
        <taxon>Gammaproteobacteria</taxon>
        <taxon>Legionellales</taxon>
        <taxon>Legionellaceae</taxon>
        <taxon>Legionella</taxon>
    </lineage>
</organism>
<dbReference type="InterPro" id="IPR011990">
    <property type="entry name" value="TPR-like_helical_dom_sf"/>
</dbReference>
<dbReference type="Proteomes" id="UP000201728">
    <property type="component" value="Chromosome"/>
</dbReference>